<evidence type="ECO:0000313" key="3">
    <source>
        <dbReference type="Proteomes" id="UP000253908"/>
    </source>
</evidence>
<organism evidence="2 3">
    <name type="scientific">Oceanobacillus zhaokaii</name>
    <dbReference type="NCBI Taxonomy" id="2052660"/>
    <lineage>
        <taxon>Bacteria</taxon>
        <taxon>Bacillati</taxon>
        <taxon>Bacillota</taxon>
        <taxon>Bacilli</taxon>
        <taxon>Bacillales</taxon>
        <taxon>Bacillaceae</taxon>
        <taxon>Oceanobacillus</taxon>
    </lineage>
</organism>
<gene>
    <name evidence="2" type="ORF">CUC15_18100</name>
</gene>
<keyword evidence="1" id="KW-0472">Membrane</keyword>
<reference evidence="3" key="1">
    <citation type="submission" date="2017-11" db="EMBL/GenBank/DDBJ databases">
        <authorList>
            <person name="Zhu W."/>
        </authorList>
    </citation>
    <scope>NUCLEOTIDE SEQUENCE [LARGE SCALE GENOMIC DNA]</scope>
    <source>
        <strain evidence="3">160</strain>
    </source>
</reference>
<feature type="transmembrane region" description="Helical" evidence="1">
    <location>
        <begin position="45"/>
        <end position="66"/>
    </location>
</feature>
<dbReference type="KEGG" id="ocn:CUC15_18100"/>
<feature type="transmembrane region" description="Helical" evidence="1">
    <location>
        <begin position="104"/>
        <end position="126"/>
    </location>
</feature>
<keyword evidence="1" id="KW-1133">Transmembrane helix</keyword>
<dbReference type="Proteomes" id="UP000253908">
    <property type="component" value="Chromosome"/>
</dbReference>
<dbReference type="OrthoDB" id="2965073at2"/>
<sequence length="240" mass="27851">MKDWKQAYQLAMNELRTSKMNYIGSMFLYLLISLFVLVFDGKAKMIGWTINDIFLIVIFCFAPYYLKPKEFQLQKVSGELWAVPSVVWLKTLPIKENVIIWSRLIIYSFYSLPPQIILLVALYTISPDYRELMPPTNYIIFSIIWLALGISIGFSMAASDVGDLINLKSISIAIITIIASIALFIFIFYRLLDDGLVKWTIFIAQDWPVLSIIISIIATVLSIKYWLHYMKKQMKKLDYL</sequence>
<dbReference type="AlphaFoldDB" id="A0A345PL58"/>
<keyword evidence="1" id="KW-0812">Transmembrane</keyword>
<proteinExistence type="predicted"/>
<dbReference type="RefSeq" id="WP_114918022.1">
    <property type="nucleotide sequence ID" value="NZ_CP024848.1"/>
</dbReference>
<feature type="transmembrane region" description="Helical" evidence="1">
    <location>
        <begin position="209"/>
        <end position="227"/>
    </location>
</feature>
<evidence type="ECO:0000256" key="1">
    <source>
        <dbReference type="SAM" id="Phobius"/>
    </source>
</evidence>
<evidence type="ECO:0000313" key="2">
    <source>
        <dbReference type="EMBL" id="AXI10738.1"/>
    </source>
</evidence>
<feature type="transmembrane region" description="Helical" evidence="1">
    <location>
        <begin position="138"/>
        <end position="158"/>
    </location>
</feature>
<keyword evidence="3" id="KW-1185">Reference proteome</keyword>
<dbReference type="EMBL" id="CP024848">
    <property type="protein sequence ID" value="AXI10738.1"/>
    <property type="molecule type" value="Genomic_DNA"/>
</dbReference>
<name>A0A345PL58_9BACI</name>
<accession>A0A345PL58</accession>
<feature type="transmembrane region" description="Helical" evidence="1">
    <location>
        <begin position="170"/>
        <end position="189"/>
    </location>
</feature>
<protein>
    <submittedName>
        <fullName evidence="2">Uncharacterized protein</fullName>
    </submittedName>
</protein>
<feature type="transmembrane region" description="Helical" evidence="1">
    <location>
        <begin position="20"/>
        <end position="39"/>
    </location>
</feature>